<sequence length="263" mass="29712">MAGDIPKKGKLTFKGDKDHKRKKKRKADSEDREHQERSSAEGWVLCDQLDDLIGPLFITHPSEPPICFTVNDLEQLVPYPIPDLYEEGSPAPTITNQVFIGARVVGSSTSFTLKSSLGKYFSADKFGVVSIDREAVSMIEEWKPTFVEGGVAFQNAYDKFLMVDEIAGGGYKVRADADSIGFCETFRVYCQARFKRKVKTSKKEVVDATGIELDNIKKFQSWGGNRSRTDQDMREIKRAKKEGNLSETLLDRRSKMKADRYCK</sequence>
<feature type="compositionally biased region" description="Basic and acidic residues" evidence="4">
    <location>
        <begin position="27"/>
        <end position="39"/>
    </location>
</feature>
<name>A0AAD5E634_UMBRA</name>
<dbReference type="EMBL" id="MU620933">
    <property type="protein sequence ID" value="KAI8578061.1"/>
    <property type="molecule type" value="Genomic_DNA"/>
</dbReference>
<gene>
    <name evidence="5" type="ORF">K450DRAFT_248832</name>
</gene>
<evidence type="ECO:0000313" key="5">
    <source>
        <dbReference type="EMBL" id="KAI8578061.1"/>
    </source>
</evidence>
<dbReference type="SUPFAM" id="SSF50405">
    <property type="entry name" value="Actin-crosslinking proteins"/>
    <property type="match status" value="1"/>
</dbReference>
<dbReference type="InterPro" id="IPR010414">
    <property type="entry name" value="FRG1"/>
</dbReference>
<comment type="subcellular location">
    <subcellularLocation>
        <location evidence="1">Nucleus</location>
        <location evidence="1">Nucleolus</location>
    </subcellularLocation>
</comment>
<accession>A0AAD5E634</accession>
<dbReference type="PANTHER" id="PTHR12928:SF0">
    <property type="entry name" value="FSHD REGION GENE 1"/>
    <property type="match status" value="1"/>
</dbReference>
<evidence type="ECO:0000313" key="6">
    <source>
        <dbReference type="Proteomes" id="UP001206595"/>
    </source>
</evidence>
<dbReference type="GO" id="GO:0051015">
    <property type="term" value="F:actin filament binding"/>
    <property type="evidence" value="ECO:0007669"/>
    <property type="project" value="TreeGrafter"/>
</dbReference>
<comment type="caution">
    <text evidence="5">The sequence shown here is derived from an EMBL/GenBank/DDBJ whole genome shotgun (WGS) entry which is preliminary data.</text>
</comment>
<feature type="region of interest" description="Disordered" evidence="4">
    <location>
        <begin position="1"/>
        <end position="40"/>
    </location>
</feature>
<evidence type="ECO:0008006" key="7">
    <source>
        <dbReference type="Google" id="ProtNLM"/>
    </source>
</evidence>
<comment type="similarity">
    <text evidence="2">Belongs to the FRG1 family.</text>
</comment>
<dbReference type="CDD" id="cd23339">
    <property type="entry name" value="beta-trefoil_FSCN_fungal_FRG1-like"/>
    <property type="match status" value="1"/>
</dbReference>
<dbReference type="PANTHER" id="PTHR12928">
    <property type="entry name" value="FRG1 PROTEIN"/>
    <property type="match status" value="1"/>
</dbReference>
<dbReference type="Pfam" id="PF06229">
    <property type="entry name" value="FRG1"/>
    <property type="match status" value="1"/>
</dbReference>
<evidence type="ECO:0000256" key="4">
    <source>
        <dbReference type="SAM" id="MobiDB-lite"/>
    </source>
</evidence>
<evidence type="ECO:0000256" key="2">
    <source>
        <dbReference type="ARBA" id="ARBA00010878"/>
    </source>
</evidence>
<dbReference type="GeneID" id="75915640"/>
<dbReference type="InterPro" id="IPR008999">
    <property type="entry name" value="Actin-crosslinking"/>
</dbReference>
<evidence type="ECO:0000256" key="3">
    <source>
        <dbReference type="ARBA" id="ARBA00023242"/>
    </source>
</evidence>
<evidence type="ECO:0000256" key="1">
    <source>
        <dbReference type="ARBA" id="ARBA00004604"/>
    </source>
</evidence>
<dbReference type="GO" id="GO:0005730">
    <property type="term" value="C:nucleolus"/>
    <property type="evidence" value="ECO:0007669"/>
    <property type="project" value="UniProtKB-SubCell"/>
</dbReference>
<reference evidence="5" key="2">
    <citation type="journal article" date="2022" name="Proc. Natl. Acad. Sci. U.S.A.">
        <title>Diploid-dominant life cycles characterize the early evolution of Fungi.</title>
        <authorList>
            <person name="Amses K.R."/>
            <person name="Simmons D.R."/>
            <person name="Longcore J.E."/>
            <person name="Mondo S.J."/>
            <person name="Seto K."/>
            <person name="Jeronimo G.H."/>
            <person name="Bonds A.E."/>
            <person name="Quandt C.A."/>
            <person name="Davis W.J."/>
            <person name="Chang Y."/>
            <person name="Federici B.A."/>
            <person name="Kuo A."/>
            <person name="LaButti K."/>
            <person name="Pangilinan J."/>
            <person name="Andreopoulos W."/>
            <person name="Tritt A."/>
            <person name="Riley R."/>
            <person name="Hundley H."/>
            <person name="Johnson J."/>
            <person name="Lipzen A."/>
            <person name="Barry K."/>
            <person name="Lang B.F."/>
            <person name="Cuomo C.A."/>
            <person name="Buchler N.E."/>
            <person name="Grigoriev I.V."/>
            <person name="Spatafora J.W."/>
            <person name="Stajich J.E."/>
            <person name="James T.Y."/>
        </authorList>
    </citation>
    <scope>NUCLEOTIDE SEQUENCE</scope>
    <source>
        <strain evidence="5">AG</strain>
    </source>
</reference>
<proteinExistence type="inferred from homology"/>
<dbReference type="Gene3D" id="2.80.10.50">
    <property type="match status" value="1"/>
</dbReference>
<dbReference type="RefSeq" id="XP_051443065.1">
    <property type="nucleotide sequence ID" value="XM_051590296.1"/>
</dbReference>
<dbReference type="GO" id="GO:0071013">
    <property type="term" value="C:catalytic step 2 spliceosome"/>
    <property type="evidence" value="ECO:0007669"/>
    <property type="project" value="TreeGrafter"/>
</dbReference>
<dbReference type="Proteomes" id="UP001206595">
    <property type="component" value="Unassembled WGS sequence"/>
</dbReference>
<dbReference type="AlphaFoldDB" id="A0AAD5E634"/>
<reference evidence="5" key="1">
    <citation type="submission" date="2021-06" db="EMBL/GenBank/DDBJ databases">
        <authorList>
            <consortium name="DOE Joint Genome Institute"/>
            <person name="Mondo S.J."/>
            <person name="Amses K.R."/>
            <person name="Simmons D.R."/>
            <person name="Longcore J.E."/>
            <person name="Seto K."/>
            <person name="Alves G.H."/>
            <person name="Bonds A.E."/>
            <person name="Quandt C.A."/>
            <person name="Davis W.J."/>
            <person name="Chang Y."/>
            <person name="Letcher P.M."/>
            <person name="Powell M.J."/>
            <person name="Kuo A."/>
            <person name="Labutti K."/>
            <person name="Pangilinan J."/>
            <person name="Andreopoulos W."/>
            <person name="Tritt A."/>
            <person name="Riley R."/>
            <person name="Hundley H."/>
            <person name="Johnson J."/>
            <person name="Lipzen A."/>
            <person name="Barry K."/>
            <person name="Berbee M.L."/>
            <person name="Buchler N.E."/>
            <person name="Grigoriev I.V."/>
            <person name="Spatafora J.W."/>
            <person name="Stajich J.E."/>
            <person name="James T.Y."/>
        </authorList>
    </citation>
    <scope>NUCLEOTIDE SEQUENCE</scope>
    <source>
        <strain evidence="5">AG</strain>
    </source>
</reference>
<protein>
    <recommendedName>
        <fullName evidence="7">Actin-crosslinking protein</fullName>
    </recommendedName>
</protein>
<keyword evidence="6" id="KW-1185">Reference proteome</keyword>
<organism evidence="5 6">
    <name type="scientific">Umbelopsis ramanniana AG</name>
    <dbReference type="NCBI Taxonomy" id="1314678"/>
    <lineage>
        <taxon>Eukaryota</taxon>
        <taxon>Fungi</taxon>
        <taxon>Fungi incertae sedis</taxon>
        <taxon>Mucoromycota</taxon>
        <taxon>Mucoromycotina</taxon>
        <taxon>Umbelopsidomycetes</taxon>
        <taxon>Umbelopsidales</taxon>
        <taxon>Umbelopsidaceae</taxon>
        <taxon>Umbelopsis</taxon>
    </lineage>
</organism>
<keyword evidence="3" id="KW-0539">Nucleus</keyword>